<dbReference type="GO" id="GO:0016787">
    <property type="term" value="F:hydrolase activity"/>
    <property type="evidence" value="ECO:0007669"/>
    <property type="project" value="UniProtKB-ARBA"/>
</dbReference>
<proteinExistence type="predicted"/>
<dbReference type="InterPro" id="IPR000073">
    <property type="entry name" value="AB_hydrolase_1"/>
</dbReference>
<evidence type="ECO:0000313" key="3">
    <source>
        <dbReference type="EMBL" id="KAK4363814.1"/>
    </source>
</evidence>
<dbReference type="Proteomes" id="UP001291623">
    <property type="component" value="Unassembled WGS sequence"/>
</dbReference>
<accession>A0AAE1S6G2</accession>
<dbReference type="PANTHER" id="PTHR43689:SF59">
    <property type="entry name" value="AMINOACRYLATE HYDROLASE RUTD"/>
    <property type="match status" value="1"/>
</dbReference>
<dbReference type="InterPro" id="IPR029058">
    <property type="entry name" value="AB_hydrolase_fold"/>
</dbReference>
<organism evidence="3 4">
    <name type="scientific">Anisodus tanguticus</name>
    <dbReference type="NCBI Taxonomy" id="243964"/>
    <lineage>
        <taxon>Eukaryota</taxon>
        <taxon>Viridiplantae</taxon>
        <taxon>Streptophyta</taxon>
        <taxon>Embryophyta</taxon>
        <taxon>Tracheophyta</taxon>
        <taxon>Spermatophyta</taxon>
        <taxon>Magnoliopsida</taxon>
        <taxon>eudicotyledons</taxon>
        <taxon>Gunneridae</taxon>
        <taxon>Pentapetalae</taxon>
        <taxon>asterids</taxon>
        <taxon>lamiids</taxon>
        <taxon>Solanales</taxon>
        <taxon>Solanaceae</taxon>
        <taxon>Solanoideae</taxon>
        <taxon>Hyoscyameae</taxon>
        <taxon>Anisodus</taxon>
    </lineage>
</organism>
<sequence>MSIMENVKSTFAMVGRILNEVISFFVFTVLDVLDFLLCYTYKVIDFIVEAEWKSCYCSSAKQAITSSGTIMVSESTKIVCLTSSSSCKKLQLEEISDTLYTRSSLLSEVSKSTANELKRLKLENATTVKKGTLRSTFTVNSTIVEMRQGKIGGQKSHPIPRWSDCDCKTCNSWTSSCKDTLFVHVDGAKEKVQENVIFIHGFISSSAFWTETLFPNFTKATKSRYRLFAVDLLGFGRSPKPNESLYTLREHLDMIEKSVLEPYKVKSFHIVAHSLGCILALALAVKHPGLVKSLTLLAPPYFPAPKEEQATQYMMRRIAPRRVWPAIAFGASIACWYEHVSRTICLLICKNHRLWEFLTKLLSRNSRFLTVDPNNNVGERYYNHDDMKLIRTYLVEGFCCHTHNAAWHTLHNIICGTAGKIEGYLDMVKNRLKCEVTVFHGEDDELIPVECSYNVKSRIPRARVKVVGNKDHITIVIGRQQAFARELEEIWKNNSTNDRRAKNRQISLRNERDIGPRNKVFKAWKCGVGQIYHIGDLDVLRFMWAAAEVHDPSRKNFKHEKYSIQFAFGKLAGRGLVRSAPLAASTQRRRLFDRLFSDYSLEVKMLR</sequence>
<gene>
    <name evidence="3" type="ORF">RND71_019055</name>
</gene>
<name>A0AAE1S6G2_9SOLA</name>
<keyword evidence="1" id="KW-1133">Transmembrane helix</keyword>
<keyword evidence="4" id="KW-1185">Reference proteome</keyword>
<dbReference type="SUPFAM" id="SSF53474">
    <property type="entry name" value="alpha/beta-Hydrolases"/>
    <property type="match status" value="1"/>
</dbReference>
<dbReference type="Gene3D" id="3.40.50.1820">
    <property type="entry name" value="alpha/beta hydrolase"/>
    <property type="match status" value="1"/>
</dbReference>
<evidence type="ECO:0000313" key="4">
    <source>
        <dbReference type="Proteomes" id="UP001291623"/>
    </source>
</evidence>
<dbReference type="PANTHER" id="PTHR43689">
    <property type="entry name" value="HYDROLASE"/>
    <property type="match status" value="1"/>
</dbReference>
<keyword evidence="1" id="KW-0472">Membrane</keyword>
<feature type="domain" description="AB hydrolase-1" evidence="2">
    <location>
        <begin position="196"/>
        <end position="475"/>
    </location>
</feature>
<evidence type="ECO:0000259" key="2">
    <source>
        <dbReference type="Pfam" id="PF00561"/>
    </source>
</evidence>
<dbReference type="Pfam" id="PF00561">
    <property type="entry name" value="Abhydrolase_1"/>
    <property type="match status" value="1"/>
</dbReference>
<dbReference type="PRINTS" id="PR00111">
    <property type="entry name" value="ABHYDROLASE"/>
</dbReference>
<keyword evidence="1" id="KW-0812">Transmembrane</keyword>
<feature type="transmembrane region" description="Helical" evidence="1">
    <location>
        <begin position="21"/>
        <end position="44"/>
    </location>
</feature>
<evidence type="ECO:0000256" key="1">
    <source>
        <dbReference type="SAM" id="Phobius"/>
    </source>
</evidence>
<protein>
    <recommendedName>
        <fullName evidence="2">AB hydrolase-1 domain-containing protein</fullName>
    </recommendedName>
</protein>
<dbReference type="EMBL" id="JAVYJV010000009">
    <property type="protein sequence ID" value="KAK4363814.1"/>
    <property type="molecule type" value="Genomic_DNA"/>
</dbReference>
<comment type="caution">
    <text evidence="3">The sequence shown here is derived from an EMBL/GenBank/DDBJ whole genome shotgun (WGS) entry which is preliminary data.</text>
</comment>
<dbReference type="AlphaFoldDB" id="A0AAE1S6G2"/>
<reference evidence="3" key="1">
    <citation type="submission" date="2023-12" db="EMBL/GenBank/DDBJ databases">
        <title>Genome assembly of Anisodus tanguticus.</title>
        <authorList>
            <person name="Wang Y.-J."/>
        </authorList>
    </citation>
    <scope>NUCLEOTIDE SEQUENCE</scope>
    <source>
        <strain evidence="3">KB-2021</strain>
        <tissue evidence="3">Leaf</tissue>
    </source>
</reference>